<dbReference type="Pfam" id="PF00005">
    <property type="entry name" value="ABC_tran"/>
    <property type="match status" value="1"/>
</dbReference>
<dbReference type="Gene3D" id="3.40.50.300">
    <property type="entry name" value="P-loop containing nucleotide triphosphate hydrolases"/>
    <property type="match status" value="1"/>
</dbReference>
<dbReference type="EMBL" id="CADCSZ010000001">
    <property type="protein sequence ID" value="CAA9209163.1"/>
    <property type="molecule type" value="Genomic_DNA"/>
</dbReference>
<dbReference type="PANTHER" id="PTHR43582:SF2">
    <property type="entry name" value="LINEARMYCIN RESISTANCE ATP-BINDING PROTEIN LNRL"/>
    <property type="match status" value="1"/>
</dbReference>
<dbReference type="SUPFAM" id="SSF52540">
    <property type="entry name" value="P-loop containing nucleoside triphosphate hydrolases"/>
    <property type="match status" value="1"/>
</dbReference>
<name>A0A6J4H291_9ACTN</name>
<evidence type="ECO:0000256" key="2">
    <source>
        <dbReference type="ARBA" id="ARBA00022840"/>
    </source>
</evidence>
<keyword evidence="1" id="KW-0547">Nucleotide-binding</keyword>
<dbReference type="PANTHER" id="PTHR43582">
    <property type="entry name" value="LINEARMYCIN RESISTANCE ATP-BINDING PROTEIN LNRL"/>
    <property type="match status" value="1"/>
</dbReference>
<dbReference type="GO" id="GO:0016887">
    <property type="term" value="F:ATP hydrolysis activity"/>
    <property type="evidence" value="ECO:0007669"/>
    <property type="project" value="InterPro"/>
</dbReference>
<feature type="domain" description="ABC transporter" evidence="3">
    <location>
        <begin position="33"/>
        <end position="264"/>
    </location>
</feature>
<evidence type="ECO:0000313" key="4">
    <source>
        <dbReference type="EMBL" id="CAA9209163.1"/>
    </source>
</evidence>
<sequence length="341" mass="36334">MKGSSTGSEPLDAEPVQAAIHASRAETTDAHVIVTAGLTKVYGGGVTAVDGLDLVVGKGEIFALLGPNGAGKTTTVGMLTSRVVPTAGTALVNGVDVVKDPALVKVAVGVVSQPNTLDRRLTVWENLYFHARYFGFRNRAARAAADDLLEKFRLAARAKASISTLSGGLAKRVMLARAFLPRPAVLFLDEPTAGLDPQSRLALWEILGELHAEGETILLTTHYMEEAERLAQRVAIMDRGRLLALDTPERLRRSLATGAMLVLKAEGDLDRLAHRVSAIGGVIEATRAGDALRITLKDMDGTVAEVLAVTKQEGLFLHSLSLEEASLETVFISLTGKELRE</sequence>
<dbReference type="GO" id="GO:0005524">
    <property type="term" value="F:ATP binding"/>
    <property type="evidence" value="ECO:0007669"/>
    <property type="project" value="UniProtKB-KW"/>
</dbReference>
<evidence type="ECO:0000259" key="3">
    <source>
        <dbReference type="PROSITE" id="PS50893"/>
    </source>
</evidence>
<reference evidence="4" key="1">
    <citation type="submission" date="2020-02" db="EMBL/GenBank/DDBJ databases">
        <authorList>
            <person name="Meier V. D."/>
        </authorList>
    </citation>
    <scope>NUCLEOTIDE SEQUENCE</scope>
    <source>
        <strain evidence="4">AVDCRST_MAG76</strain>
    </source>
</reference>
<dbReference type="InterPro" id="IPR027417">
    <property type="entry name" value="P-loop_NTPase"/>
</dbReference>
<keyword evidence="2 4" id="KW-0067">ATP-binding</keyword>
<dbReference type="InterPro" id="IPR003593">
    <property type="entry name" value="AAA+_ATPase"/>
</dbReference>
<evidence type="ECO:0000256" key="1">
    <source>
        <dbReference type="ARBA" id="ARBA00022741"/>
    </source>
</evidence>
<accession>A0A6J4H291</accession>
<dbReference type="SMART" id="SM00382">
    <property type="entry name" value="AAA"/>
    <property type="match status" value="1"/>
</dbReference>
<dbReference type="PROSITE" id="PS50893">
    <property type="entry name" value="ABC_TRANSPORTER_2"/>
    <property type="match status" value="1"/>
</dbReference>
<proteinExistence type="predicted"/>
<dbReference type="InterPro" id="IPR003439">
    <property type="entry name" value="ABC_transporter-like_ATP-bd"/>
</dbReference>
<gene>
    <name evidence="4" type="ORF">AVDCRST_MAG76-19</name>
</gene>
<dbReference type="AlphaFoldDB" id="A0A6J4H291"/>
<organism evidence="4">
    <name type="scientific">uncultured Acidimicrobiales bacterium</name>
    <dbReference type="NCBI Taxonomy" id="310071"/>
    <lineage>
        <taxon>Bacteria</taxon>
        <taxon>Bacillati</taxon>
        <taxon>Actinomycetota</taxon>
        <taxon>Acidimicrobiia</taxon>
        <taxon>Acidimicrobiales</taxon>
        <taxon>environmental samples</taxon>
    </lineage>
</organism>
<protein>
    <submittedName>
        <fullName evidence="4">Efflux ABC transporter, ATP-binding protein</fullName>
    </submittedName>
</protein>